<proteinExistence type="inferred from homology"/>
<dbReference type="PROSITE" id="PS00061">
    <property type="entry name" value="ADH_SHORT"/>
    <property type="match status" value="1"/>
</dbReference>
<sequence length="258" mass="26651">MSEPRAARFEGRVAAVTGAAGALGRASAVALAREGAKLALFDRDPAGLAETAALCAGAVTVTGDARSAADVQRFADTAKGAFGPVELLVAAAGVIGPSKIAVDVTEDEFDLVFDINVKGSWLAARAFIPQMREAGRGSVVLFSSTAGLQGSPVYSVYSASKGAVTLLTKSLALNHATENIRVNCVCPGTIDSPMHRQGMAAIADPVLRAEREAFQKLKHPMNRFGQPEEVAAGVLYLLSDEASYTTGHALPVDGGRLA</sequence>
<dbReference type="InterPro" id="IPR051122">
    <property type="entry name" value="SDR_DHRS6-like"/>
</dbReference>
<accession>A0A2S0NFL6</accession>
<dbReference type="InterPro" id="IPR036291">
    <property type="entry name" value="NAD(P)-bd_dom_sf"/>
</dbReference>
<dbReference type="InterPro" id="IPR057326">
    <property type="entry name" value="KR_dom"/>
</dbReference>
<dbReference type="AlphaFoldDB" id="A0A2S0NFL6"/>
<dbReference type="SMART" id="SM00822">
    <property type="entry name" value="PKS_KR"/>
    <property type="match status" value="1"/>
</dbReference>
<dbReference type="PANTHER" id="PTHR43477:SF4">
    <property type="entry name" value="DEHYDROGENASE_REDUCTASE SDR FAMILY MEMBER 6"/>
    <property type="match status" value="1"/>
</dbReference>
<dbReference type="RefSeq" id="WP_106750101.1">
    <property type="nucleotide sequence ID" value="NZ_CP027668.1"/>
</dbReference>
<evidence type="ECO:0000256" key="1">
    <source>
        <dbReference type="ARBA" id="ARBA00006484"/>
    </source>
</evidence>
<keyword evidence="3" id="KW-0520">NAD</keyword>
<dbReference type="NCBIfam" id="NF005559">
    <property type="entry name" value="PRK07231.1"/>
    <property type="match status" value="1"/>
</dbReference>
<dbReference type="Proteomes" id="UP000237889">
    <property type="component" value="Chromosome"/>
</dbReference>
<organism evidence="5 6">
    <name type="scientific">Phreatobacter cathodiphilus</name>
    <dbReference type="NCBI Taxonomy" id="1868589"/>
    <lineage>
        <taxon>Bacteria</taxon>
        <taxon>Pseudomonadati</taxon>
        <taxon>Pseudomonadota</taxon>
        <taxon>Alphaproteobacteria</taxon>
        <taxon>Hyphomicrobiales</taxon>
        <taxon>Phreatobacteraceae</taxon>
        <taxon>Phreatobacter</taxon>
    </lineage>
</organism>
<evidence type="ECO:0000313" key="6">
    <source>
        <dbReference type="Proteomes" id="UP000237889"/>
    </source>
</evidence>
<dbReference type="Gene3D" id="3.40.50.720">
    <property type="entry name" value="NAD(P)-binding Rossmann-like Domain"/>
    <property type="match status" value="1"/>
</dbReference>
<dbReference type="SUPFAM" id="SSF51735">
    <property type="entry name" value="NAD(P)-binding Rossmann-fold domains"/>
    <property type="match status" value="1"/>
</dbReference>
<dbReference type="InterPro" id="IPR002347">
    <property type="entry name" value="SDR_fam"/>
</dbReference>
<dbReference type="FunFam" id="3.40.50.720:FF:000084">
    <property type="entry name" value="Short-chain dehydrogenase reductase"/>
    <property type="match status" value="1"/>
</dbReference>
<evidence type="ECO:0000256" key="2">
    <source>
        <dbReference type="ARBA" id="ARBA00023002"/>
    </source>
</evidence>
<dbReference type="OrthoDB" id="20590at2"/>
<dbReference type="InterPro" id="IPR020904">
    <property type="entry name" value="Sc_DH/Rdtase_CS"/>
</dbReference>
<feature type="domain" description="Ketoreductase" evidence="4">
    <location>
        <begin position="12"/>
        <end position="196"/>
    </location>
</feature>
<keyword evidence="2" id="KW-0560">Oxidoreductase</keyword>
<dbReference type="PRINTS" id="PR00081">
    <property type="entry name" value="GDHRDH"/>
</dbReference>
<dbReference type="GO" id="GO:0016491">
    <property type="term" value="F:oxidoreductase activity"/>
    <property type="evidence" value="ECO:0007669"/>
    <property type="project" value="UniProtKB-KW"/>
</dbReference>
<dbReference type="CDD" id="cd05233">
    <property type="entry name" value="SDR_c"/>
    <property type="match status" value="1"/>
</dbReference>
<gene>
    <name evidence="5" type="ORF">C6569_17590</name>
</gene>
<protein>
    <submittedName>
        <fullName evidence="5">Short-chain dehydrogenase</fullName>
    </submittedName>
</protein>
<dbReference type="Pfam" id="PF13561">
    <property type="entry name" value="adh_short_C2"/>
    <property type="match status" value="1"/>
</dbReference>
<dbReference type="PANTHER" id="PTHR43477">
    <property type="entry name" value="DIHYDROANTICAPSIN 7-DEHYDROGENASE"/>
    <property type="match status" value="1"/>
</dbReference>
<keyword evidence="6" id="KW-1185">Reference proteome</keyword>
<evidence type="ECO:0000259" key="4">
    <source>
        <dbReference type="SMART" id="SM00822"/>
    </source>
</evidence>
<dbReference type="KEGG" id="phr:C6569_17590"/>
<dbReference type="EMBL" id="CP027668">
    <property type="protein sequence ID" value="AVO46731.1"/>
    <property type="molecule type" value="Genomic_DNA"/>
</dbReference>
<name>A0A2S0NFL6_9HYPH</name>
<comment type="similarity">
    <text evidence="1">Belongs to the short-chain dehydrogenases/reductases (SDR) family.</text>
</comment>
<evidence type="ECO:0000313" key="5">
    <source>
        <dbReference type="EMBL" id="AVO46731.1"/>
    </source>
</evidence>
<evidence type="ECO:0000256" key="3">
    <source>
        <dbReference type="ARBA" id="ARBA00023027"/>
    </source>
</evidence>
<dbReference type="PRINTS" id="PR00080">
    <property type="entry name" value="SDRFAMILY"/>
</dbReference>
<reference evidence="5 6" key="1">
    <citation type="submission" date="2018-03" db="EMBL/GenBank/DDBJ databases">
        <title>Genome sequencing of Phreatobacter sp.</title>
        <authorList>
            <person name="Kim S.-J."/>
            <person name="Heo J."/>
            <person name="Kwon S.-W."/>
        </authorList>
    </citation>
    <scope>NUCLEOTIDE SEQUENCE [LARGE SCALE GENOMIC DNA]</scope>
    <source>
        <strain evidence="5 6">S-12</strain>
    </source>
</reference>